<accession>C0EBQ2</accession>
<dbReference type="Proteomes" id="UP000003340">
    <property type="component" value="Unassembled WGS sequence"/>
</dbReference>
<feature type="transmembrane region" description="Helical" evidence="1">
    <location>
        <begin position="38"/>
        <end position="57"/>
    </location>
</feature>
<dbReference type="Pfam" id="PF20197">
    <property type="entry name" value="DUF6560"/>
    <property type="match status" value="1"/>
</dbReference>
<feature type="transmembrane region" description="Helical" evidence="1">
    <location>
        <begin position="7"/>
        <end position="32"/>
    </location>
</feature>
<dbReference type="InterPro" id="IPR046690">
    <property type="entry name" value="DUF6560"/>
</dbReference>
<keyword evidence="1" id="KW-1133">Transmembrane helix</keyword>
<reference evidence="2 3" key="2">
    <citation type="submission" date="2009-02" db="EMBL/GenBank/DDBJ databases">
        <title>Draft genome sequence of Clostridium methylpentosum (DSM 5476).</title>
        <authorList>
            <person name="Sudarsanam P."/>
            <person name="Ley R."/>
            <person name="Guruge J."/>
            <person name="Turnbaugh P.J."/>
            <person name="Mahowald M."/>
            <person name="Liep D."/>
            <person name="Gordon J."/>
        </authorList>
    </citation>
    <scope>NUCLEOTIDE SEQUENCE [LARGE SCALE GENOMIC DNA]</scope>
    <source>
        <strain evidence="2 3">DSM 5476</strain>
    </source>
</reference>
<evidence type="ECO:0000313" key="3">
    <source>
        <dbReference type="Proteomes" id="UP000003340"/>
    </source>
</evidence>
<name>C0EBQ2_9FIRM</name>
<comment type="caution">
    <text evidence="2">The sequence shown here is derived from an EMBL/GenBank/DDBJ whole genome shotgun (WGS) entry which is preliminary data.</text>
</comment>
<dbReference type="AlphaFoldDB" id="C0EBQ2"/>
<dbReference type="EMBL" id="ACEC01000044">
    <property type="protein sequence ID" value="EEG31106.1"/>
    <property type="molecule type" value="Genomic_DNA"/>
</dbReference>
<dbReference type="HOGENOM" id="CLU_1793117_0_0_9"/>
<proteinExistence type="predicted"/>
<keyword evidence="3" id="KW-1185">Reference proteome</keyword>
<evidence type="ECO:0000313" key="2">
    <source>
        <dbReference type="EMBL" id="EEG31106.1"/>
    </source>
</evidence>
<gene>
    <name evidence="2" type="ORF">CLOSTMETH_01270</name>
</gene>
<reference evidence="2 3" key="1">
    <citation type="submission" date="2009-01" db="EMBL/GenBank/DDBJ databases">
        <authorList>
            <person name="Fulton L."/>
            <person name="Clifton S."/>
            <person name="Fulton B."/>
            <person name="Xu J."/>
            <person name="Minx P."/>
            <person name="Pepin K.H."/>
            <person name="Johnson M."/>
            <person name="Bhonagiri V."/>
            <person name="Nash W.E."/>
            <person name="Mardis E.R."/>
            <person name="Wilson R.K."/>
        </authorList>
    </citation>
    <scope>NUCLEOTIDE SEQUENCE [LARGE SCALE GENOMIC DNA]</scope>
    <source>
        <strain evidence="2 3">DSM 5476</strain>
    </source>
</reference>
<organism evidence="2 3">
    <name type="scientific">[Clostridium] methylpentosum DSM 5476</name>
    <dbReference type="NCBI Taxonomy" id="537013"/>
    <lineage>
        <taxon>Bacteria</taxon>
        <taxon>Bacillati</taxon>
        <taxon>Bacillota</taxon>
        <taxon>Clostridia</taxon>
        <taxon>Eubacteriales</taxon>
        <taxon>Oscillospiraceae</taxon>
        <taxon>Oscillospiraceae incertae sedis</taxon>
    </lineage>
</organism>
<evidence type="ECO:0000256" key="1">
    <source>
        <dbReference type="SAM" id="Phobius"/>
    </source>
</evidence>
<sequence>MVKPTKVHAIIFAAFAVICAVLTIALIVLTAGGQQSQYFIYFAFFGILFLLSLALLIKVLRWKVVVDGSEITVHPPFSKAFTFYFSDISSAVRETKSLYDGEAERIVIQTKTNQKIIAESSHISYERFKHKIQSDVPQEYLTGF</sequence>
<protein>
    <submittedName>
        <fullName evidence="2">Uncharacterized protein</fullName>
    </submittedName>
</protein>
<keyword evidence="1" id="KW-0812">Transmembrane</keyword>
<dbReference type="STRING" id="537013.CLOSTMETH_01270"/>
<keyword evidence="1" id="KW-0472">Membrane</keyword>